<feature type="compositionally biased region" description="Low complexity" evidence="6">
    <location>
        <begin position="452"/>
        <end position="464"/>
    </location>
</feature>
<feature type="region of interest" description="Disordered" evidence="6">
    <location>
        <begin position="1"/>
        <end position="21"/>
    </location>
</feature>
<evidence type="ECO:0000256" key="2">
    <source>
        <dbReference type="ARBA" id="ARBA00022737"/>
    </source>
</evidence>
<dbReference type="PROSITE" id="PS50157">
    <property type="entry name" value="ZINC_FINGER_C2H2_2"/>
    <property type="match status" value="4"/>
</dbReference>
<dbReference type="Pfam" id="PF00096">
    <property type="entry name" value="zf-C2H2"/>
    <property type="match status" value="3"/>
</dbReference>
<sequence length="488" mass="54690">MDSGSMSYSSRPVSSTPLQLPIPASTPHYFNPAFSATMLAHPYSPQVAYGGYSSYSPSTTPLASPFKHCQYPERPQLHVTSSEDEASQGVRYPRDGRSLVNSRSPSVKSDVSATERSTTSSRSSVSRTIATNITVDGKPQAEFNTHIDTLMKTIQVKSEREPVERDVDRSPAYPDEIKSEQSPQSPSSPSNYEHDEVRQRKERPRKRYICNIQGCGQRFNQKTHLDTHTRSHTGEEPYACEVPGCGKRFTQRGNLTTHIRRHNGERPYPCHLCGKRFVQGGGLRAHLKTHAKSRPFTCMLEKCGKKFTALGNMKHHQNKFHAEVLNALIVRFSNLDDTSKVTKEDREMWEYFATIYKNTNKGIKGRGKRRKVEPTTQPKSGVPNRTVPSQYPVSPSHGTPNSPKAPHQLHHPTPPHDLSAYSVSRPHMLVNQNARGTTHNNYEMFDVDDDSSVNGSGPSSTTSGHVYEEDQGRDLAFADRVYRLPPYA</sequence>
<feature type="compositionally biased region" description="Low complexity" evidence="6">
    <location>
        <begin position="180"/>
        <end position="190"/>
    </location>
</feature>
<dbReference type="Gene3D" id="3.30.160.60">
    <property type="entry name" value="Classic Zinc Finger"/>
    <property type="match status" value="4"/>
</dbReference>
<dbReference type="GO" id="GO:0045944">
    <property type="term" value="P:positive regulation of transcription by RNA polymerase II"/>
    <property type="evidence" value="ECO:0007669"/>
    <property type="project" value="UniProtKB-ARBA"/>
</dbReference>
<dbReference type="SMART" id="SM00355">
    <property type="entry name" value="ZnF_C2H2"/>
    <property type="match status" value="4"/>
</dbReference>
<dbReference type="AlphaFoldDB" id="A0AAE0IM91"/>
<dbReference type="GO" id="GO:0008270">
    <property type="term" value="F:zinc ion binding"/>
    <property type="evidence" value="ECO:0007669"/>
    <property type="project" value="UniProtKB-KW"/>
</dbReference>
<dbReference type="FunFam" id="3.30.160.60:FF:000072">
    <property type="entry name" value="zinc finger protein 143 isoform X1"/>
    <property type="match status" value="1"/>
</dbReference>
<feature type="domain" description="C2H2-type" evidence="7">
    <location>
        <begin position="296"/>
        <end position="322"/>
    </location>
</feature>
<evidence type="ECO:0000256" key="5">
    <source>
        <dbReference type="PROSITE-ProRule" id="PRU00042"/>
    </source>
</evidence>
<dbReference type="InterPro" id="IPR013087">
    <property type="entry name" value="Znf_C2H2_type"/>
</dbReference>
<keyword evidence="1" id="KW-0479">Metal-binding</keyword>
<keyword evidence="3 5" id="KW-0863">Zinc-finger</keyword>
<feature type="region of interest" description="Disordered" evidence="6">
    <location>
        <begin position="362"/>
        <end position="421"/>
    </location>
</feature>
<dbReference type="PANTHER" id="PTHR19818:SF139">
    <property type="entry name" value="PAIR-RULE PROTEIN ODD-PAIRED"/>
    <property type="match status" value="1"/>
</dbReference>
<feature type="region of interest" description="Disordered" evidence="6">
    <location>
        <begin position="440"/>
        <end position="471"/>
    </location>
</feature>
<gene>
    <name evidence="8" type="ORF">B0T19DRAFT_441659</name>
</gene>
<dbReference type="EMBL" id="JAUEPO010000003">
    <property type="protein sequence ID" value="KAK3327703.1"/>
    <property type="molecule type" value="Genomic_DNA"/>
</dbReference>
<keyword evidence="2" id="KW-0677">Repeat</keyword>
<organism evidence="8 9">
    <name type="scientific">Cercophora scortea</name>
    <dbReference type="NCBI Taxonomy" id="314031"/>
    <lineage>
        <taxon>Eukaryota</taxon>
        <taxon>Fungi</taxon>
        <taxon>Dikarya</taxon>
        <taxon>Ascomycota</taxon>
        <taxon>Pezizomycotina</taxon>
        <taxon>Sordariomycetes</taxon>
        <taxon>Sordariomycetidae</taxon>
        <taxon>Sordariales</taxon>
        <taxon>Lasiosphaeriaceae</taxon>
        <taxon>Cercophora</taxon>
    </lineage>
</organism>
<protein>
    <recommendedName>
        <fullName evidence="7">C2H2-type domain-containing protein</fullName>
    </recommendedName>
</protein>
<evidence type="ECO:0000256" key="4">
    <source>
        <dbReference type="ARBA" id="ARBA00022833"/>
    </source>
</evidence>
<dbReference type="InterPro" id="IPR036236">
    <property type="entry name" value="Znf_C2H2_sf"/>
</dbReference>
<feature type="compositionally biased region" description="Basic and acidic residues" evidence="6">
    <location>
        <begin position="157"/>
        <end position="179"/>
    </location>
</feature>
<reference evidence="8" key="1">
    <citation type="journal article" date="2023" name="Mol. Phylogenet. Evol.">
        <title>Genome-scale phylogeny and comparative genomics of the fungal order Sordariales.</title>
        <authorList>
            <person name="Hensen N."/>
            <person name="Bonometti L."/>
            <person name="Westerberg I."/>
            <person name="Brannstrom I.O."/>
            <person name="Guillou S."/>
            <person name="Cros-Aarteil S."/>
            <person name="Calhoun S."/>
            <person name="Haridas S."/>
            <person name="Kuo A."/>
            <person name="Mondo S."/>
            <person name="Pangilinan J."/>
            <person name="Riley R."/>
            <person name="LaButti K."/>
            <person name="Andreopoulos B."/>
            <person name="Lipzen A."/>
            <person name="Chen C."/>
            <person name="Yan M."/>
            <person name="Daum C."/>
            <person name="Ng V."/>
            <person name="Clum A."/>
            <person name="Steindorff A."/>
            <person name="Ohm R.A."/>
            <person name="Martin F."/>
            <person name="Silar P."/>
            <person name="Natvig D.O."/>
            <person name="Lalanne C."/>
            <person name="Gautier V."/>
            <person name="Ament-Velasquez S.L."/>
            <person name="Kruys A."/>
            <person name="Hutchinson M.I."/>
            <person name="Powell A.J."/>
            <person name="Barry K."/>
            <person name="Miller A.N."/>
            <person name="Grigoriev I.V."/>
            <person name="Debuchy R."/>
            <person name="Gladieux P."/>
            <person name="Hiltunen Thoren M."/>
            <person name="Johannesson H."/>
        </authorList>
    </citation>
    <scope>NUCLEOTIDE SEQUENCE</scope>
    <source>
        <strain evidence="8">SMH4131-1</strain>
    </source>
</reference>
<dbReference type="InterPro" id="IPR050329">
    <property type="entry name" value="GLI_C2H2-zinc-finger"/>
</dbReference>
<feature type="compositionally biased region" description="Polar residues" evidence="6">
    <location>
        <begin position="386"/>
        <end position="402"/>
    </location>
</feature>
<dbReference type="PROSITE" id="PS00028">
    <property type="entry name" value="ZINC_FINGER_C2H2_1"/>
    <property type="match status" value="4"/>
</dbReference>
<evidence type="ECO:0000313" key="8">
    <source>
        <dbReference type="EMBL" id="KAK3327703.1"/>
    </source>
</evidence>
<dbReference type="FunFam" id="3.30.160.60:FF:000125">
    <property type="entry name" value="Putative zinc finger protein 143"/>
    <property type="match status" value="1"/>
</dbReference>
<reference evidence="8" key="2">
    <citation type="submission" date="2023-06" db="EMBL/GenBank/DDBJ databases">
        <authorList>
            <consortium name="Lawrence Berkeley National Laboratory"/>
            <person name="Haridas S."/>
            <person name="Hensen N."/>
            <person name="Bonometti L."/>
            <person name="Westerberg I."/>
            <person name="Brannstrom I.O."/>
            <person name="Guillou S."/>
            <person name="Cros-Aarteil S."/>
            <person name="Calhoun S."/>
            <person name="Kuo A."/>
            <person name="Mondo S."/>
            <person name="Pangilinan J."/>
            <person name="Riley R."/>
            <person name="Labutti K."/>
            <person name="Andreopoulos B."/>
            <person name="Lipzen A."/>
            <person name="Chen C."/>
            <person name="Yanf M."/>
            <person name="Daum C."/>
            <person name="Ng V."/>
            <person name="Clum A."/>
            <person name="Steindorff A."/>
            <person name="Ohm R."/>
            <person name="Martin F."/>
            <person name="Silar P."/>
            <person name="Natvig D."/>
            <person name="Lalanne C."/>
            <person name="Gautier V."/>
            <person name="Ament-Velasquez S.L."/>
            <person name="Kruys A."/>
            <person name="Hutchinson M.I."/>
            <person name="Powell A.J."/>
            <person name="Barry K."/>
            <person name="Miller A.N."/>
            <person name="Grigoriev I.V."/>
            <person name="Debuchy R."/>
            <person name="Gladieux P."/>
            <person name="Thoren M.H."/>
            <person name="Johannesson H."/>
        </authorList>
    </citation>
    <scope>NUCLEOTIDE SEQUENCE</scope>
    <source>
        <strain evidence="8">SMH4131-1</strain>
    </source>
</reference>
<evidence type="ECO:0000259" key="7">
    <source>
        <dbReference type="PROSITE" id="PS50157"/>
    </source>
</evidence>
<evidence type="ECO:0000313" key="9">
    <source>
        <dbReference type="Proteomes" id="UP001286456"/>
    </source>
</evidence>
<dbReference type="GO" id="GO:0000978">
    <property type="term" value="F:RNA polymerase II cis-regulatory region sequence-specific DNA binding"/>
    <property type="evidence" value="ECO:0007669"/>
    <property type="project" value="TreeGrafter"/>
</dbReference>
<feature type="compositionally biased region" description="Low complexity" evidence="6">
    <location>
        <begin position="111"/>
        <end position="126"/>
    </location>
</feature>
<evidence type="ECO:0000256" key="1">
    <source>
        <dbReference type="ARBA" id="ARBA00022723"/>
    </source>
</evidence>
<feature type="region of interest" description="Disordered" evidence="6">
    <location>
        <begin position="77"/>
        <end position="126"/>
    </location>
</feature>
<evidence type="ECO:0000256" key="6">
    <source>
        <dbReference type="SAM" id="MobiDB-lite"/>
    </source>
</evidence>
<comment type="caution">
    <text evidence="8">The sequence shown here is derived from an EMBL/GenBank/DDBJ whole genome shotgun (WGS) entry which is preliminary data.</text>
</comment>
<dbReference type="SUPFAM" id="SSF57667">
    <property type="entry name" value="beta-beta-alpha zinc fingers"/>
    <property type="match status" value="2"/>
</dbReference>
<dbReference type="FunFam" id="3.30.160.60:FF:000110">
    <property type="entry name" value="Zinc finger protein-like"/>
    <property type="match status" value="1"/>
</dbReference>
<dbReference type="GO" id="GO:0000981">
    <property type="term" value="F:DNA-binding transcription factor activity, RNA polymerase II-specific"/>
    <property type="evidence" value="ECO:0007669"/>
    <property type="project" value="UniProtKB-ARBA"/>
</dbReference>
<keyword evidence="9" id="KW-1185">Reference proteome</keyword>
<keyword evidence="4" id="KW-0862">Zinc</keyword>
<feature type="region of interest" description="Disordered" evidence="6">
    <location>
        <begin position="155"/>
        <end position="203"/>
    </location>
</feature>
<feature type="domain" description="C2H2-type" evidence="7">
    <location>
        <begin position="238"/>
        <end position="267"/>
    </location>
</feature>
<accession>A0AAE0IM91</accession>
<feature type="compositionally biased region" description="Polar residues" evidence="6">
    <location>
        <begin position="99"/>
        <end position="109"/>
    </location>
</feature>
<dbReference type="PANTHER" id="PTHR19818">
    <property type="entry name" value="ZINC FINGER PROTEIN ZIC AND GLI"/>
    <property type="match status" value="1"/>
</dbReference>
<feature type="domain" description="C2H2-type" evidence="7">
    <location>
        <begin position="208"/>
        <end position="237"/>
    </location>
</feature>
<feature type="domain" description="C2H2-type" evidence="7">
    <location>
        <begin position="268"/>
        <end position="295"/>
    </location>
</feature>
<feature type="compositionally biased region" description="Polar residues" evidence="6">
    <location>
        <begin position="1"/>
        <end position="18"/>
    </location>
</feature>
<dbReference type="GO" id="GO:0005634">
    <property type="term" value="C:nucleus"/>
    <property type="evidence" value="ECO:0007669"/>
    <property type="project" value="TreeGrafter"/>
</dbReference>
<proteinExistence type="predicted"/>
<name>A0AAE0IM91_9PEZI</name>
<dbReference type="Proteomes" id="UP001286456">
    <property type="component" value="Unassembled WGS sequence"/>
</dbReference>
<evidence type="ECO:0000256" key="3">
    <source>
        <dbReference type="ARBA" id="ARBA00022771"/>
    </source>
</evidence>